<dbReference type="HOGENOM" id="CLU_2880071_0_0_9"/>
<dbReference type="Proteomes" id="UP000003675">
    <property type="component" value="Unassembled WGS sequence"/>
</dbReference>
<accession>C8P7D4</accession>
<name>C8P7D4_9LACO</name>
<dbReference type="EMBL" id="ACLL01000033">
    <property type="protein sequence ID" value="EEW53552.1"/>
    <property type="molecule type" value="Genomic_DNA"/>
</dbReference>
<evidence type="ECO:0000313" key="2">
    <source>
        <dbReference type="Proteomes" id="UP000003675"/>
    </source>
</evidence>
<comment type="caution">
    <text evidence="1">The sequence shown here is derived from an EMBL/GenBank/DDBJ whole genome shotgun (WGS) entry which is preliminary data.</text>
</comment>
<evidence type="ECO:0000313" key="1">
    <source>
        <dbReference type="EMBL" id="EEW53552.1"/>
    </source>
</evidence>
<reference evidence="1 2" key="1">
    <citation type="submission" date="2009-09" db="EMBL/GenBank/DDBJ databases">
        <authorList>
            <person name="Qin X."/>
            <person name="Bachman B."/>
            <person name="Battles P."/>
            <person name="Bell A."/>
            <person name="Bess C."/>
            <person name="Bickham C."/>
            <person name="Chaboub L."/>
            <person name="Chen D."/>
            <person name="Coyle M."/>
            <person name="Deiros D.R."/>
            <person name="Dinh H."/>
            <person name="Forbes L."/>
            <person name="Fowler G."/>
            <person name="Francisco L."/>
            <person name="Fu Q."/>
            <person name="Gubbala S."/>
            <person name="Hale W."/>
            <person name="Han Y."/>
            <person name="Hemphill L."/>
            <person name="Highlander S.K."/>
            <person name="Hirani K."/>
            <person name="Hogues M."/>
            <person name="Jackson L."/>
            <person name="Jakkamsetti A."/>
            <person name="Javaid M."/>
            <person name="Jiang H."/>
            <person name="Korchina V."/>
            <person name="Kovar C."/>
            <person name="Lara F."/>
            <person name="Lee S."/>
            <person name="Mata R."/>
            <person name="Mathew T."/>
            <person name="Moen C."/>
            <person name="Morales K."/>
            <person name="Munidasa M."/>
            <person name="Nazareth L."/>
            <person name="Ngo R."/>
            <person name="Nguyen L."/>
            <person name="Okwuonu G."/>
            <person name="Ongeri F."/>
            <person name="Patil S."/>
            <person name="Petrosino J."/>
            <person name="Pham C."/>
            <person name="Pham P."/>
            <person name="Pu L.-L."/>
            <person name="Puazo M."/>
            <person name="Raj R."/>
            <person name="Reid J."/>
            <person name="Rouhana J."/>
            <person name="Saada N."/>
            <person name="Shang Y."/>
            <person name="Simmons D."/>
            <person name="Thornton R."/>
            <person name="Warren J."/>
            <person name="Weissenberger G."/>
            <person name="Zhang J."/>
            <person name="Zhang L."/>
            <person name="Zhou C."/>
            <person name="Zhu D."/>
            <person name="Muzny D."/>
            <person name="Worley K."/>
            <person name="Gibbs R."/>
        </authorList>
    </citation>
    <scope>NUCLEOTIDE SEQUENCE [LARGE SCALE GENOMIC DNA]</scope>
    <source>
        <strain evidence="1 2">DSM 16041</strain>
    </source>
</reference>
<sequence>MFVFRREASLWEPPQGWLRRAASLFGVGQTLVYQRLNCQPATALRHFYLKNSKETELISRFHS</sequence>
<gene>
    <name evidence="1" type="ORF">HMPREF0494_1228</name>
</gene>
<organism evidence="1 2">
    <name type="scientific">Limosilactobacillus antri DSM 16041</name>
    <dbReference type="NCBI Taxonomy" id="525309"/>
    <lineage>
        <taxon>Bacteria</taxon>
        <taxon>Bacillati</taxon>
        <taxon>Bacillota</taxon>
        <taxon>Bacilli</taxon>
        <taxon>Lactobacillales</taxon>
        <taxon>Lactobacillaceae</taxon>
        <taxon>Limosilactobacillus</taxon>
    </lineage>
</organism>
<dbReference type="AlphaFoldDB" id="C8P7D4"/>
<protein>
    <submittedName>
        <fullName evidence="1">Uncharacterized protein</fullName>
    </submittedName>
</protein>
<proteinExistence type="predicted"/>